<comment type="caution">
    <text evidence="8">The sequence shown here is derived from an EMBL/GenBank/DDBJ whole genome shotgun (WGS) entry which is preliminary data.</text>
</comment>
<dbReference type="GO" id="GO:0046168">
    <property type="term" value="P:glycerol-3-phosphate catabolic process"/>
    <property type="evidence" value="ECO:0007669"/>
    <property type="project" value="TreeGrafter"/>
</dbReference>
<dbReference type="PANTHER" id="PTHR11985:SF15">
    <property type="entry name" value="GLYCEROL-3-PHOSPHATE DEHYDROGENASE, MITOCHONDRIAL"/>
    <property type="match status" value="1"/>
</dbReference>
<keyword evidence="3" id="KW-0285">Flavoprotein</keyword>
<gene>
    <name evidence="8" type="ORF">H8E29_15190</name>
</gene>
<name>A0A8J6NKJ9_9CHLR</name>
<dbReference type="Gene3D" id="3.30.9.10">
    <property type="entry name" value="D-Amino Acid Oxidase, subunit A, domain 2"/>
    <property type="match status" value="1"/>
</dbReference>
<dbReference type="InterPro" id="IPR031656">
    <property type="entry name" value="DAO_C"/>
</dbReference>
<dbReference type="PRINTS" id="PR01001">
    <property type="entry name" value="FADG3PDH"/>
</dbReference>
<evidence type="ECO:0000259" key="7">
    <source>
        <dbReference type="Pfam" id="PF16901"/>
    </source>
</evidence>
<evidence type="ECO:0000313" key="9">
    <source>
        <dbReference type="Proteomes" id="UP000614469"/>
    </source>
</evidence>
<dbReference type="InterPro" id="IPR036188">
    <property type="entry name" value="FAD/NAD-bd_sf"/>
</dbReference>
<dbReference type="Pfam" id="PF16901">
    <property type="entry name" value="DAO_C"/>
    <property type="match status" value="1"/>
</dbReference>
<proteinExistence type="inferred from homology"/>
<dbReference type="SUPFAM" id="SSF51905">
    <property type="entry name" value="FAD/NAD(P)-binding domain"/>
    <property type="match status" value="1"/>
</dbReference>
<keyword evidence="4" id="KW-0274">FAD</keyword>
<dbReference type="InterPro" id="IPR038299">
    <property type="entry name" value="DAO_C_sf"/>
</dbReference>
<reference evidence="8 9" key="1">
    <citation type="submission" date="2020-08" db="EMBL/GenBank/DDBJ databases">
        <title>Bridging the membrane lipid divide: bacteria of the FCB group superphylum have the potential to synthesize archaeal ether lipids.</title>
        <authorList>
            <person name="Villanueva L."/>
            <person name="Von Meijenfeldt F.A.B."/>
            <person name="Westbye A.B."/>
            <person name="Yadav S."/>
            <person name="Hopmans E.C."/>
            <person name="Dutilh B.E."/>
            <person name="Sinninghe Damste J.S."/>
        </authorList>
    </citation>
    <scope>NUCLEOTIDE SEQUENCE [LARGE SCALE GENOMIC DNA]</scope>
    <source>
        <strain evidence="8">NIOZ-UU36</strain>
    </source>
</reference>
<feature type="domain" description="Alpha-glycerophosphate oxidase C-terminal" evidence="7">
    <location>
        <begin position="424"/>
        <end position="549"/>
    </location>
</feature>
<evidence type="ECO:0000256" key="4">
    <source>
        <dbReference type="ARBA" id="ARBA00022827"/>
    </source>
</evidence>
<comment type="cofactor">
    <cofactor evidence="1">
        <name>FAD</name>
        <dbReference type="ChEBI" id="CHEBI:57692"/>
    </cofactor>
</comment>
<keyword evidence="5" id="KW-0560">Oxidoreductase</keyword>
<dbReference type="InterPro" id="IPR006076">
    <property type="entry name" value="FAD-dep_OxRdtase"/>
</dbReference>
<evidence type="ECO:0000256" key="2">
    <source>
        <dbReference type="ARBA" id="ARBA00007330"/>
    </source>
</evidence>
<dbReference type="Pfam" id="PF01266">
    <property type="entry name" value="DAO"/>
    <property type="match status" value="1"/>
</dbReference>
<comment type="similarity">
    <text evidence="2">Belongs to the FAD-dependent glycerol-3-phosphate dehydrogenase family.</text>
</comment>
<feature type="domain" description="FAD dependent oxidoreductase" evidence="6">
    <location>
        <begin position="22"/>
        <end position="370"/>
    </location>
</feature>
<evidence type="ECO:0000259" key="6">
    <source>
        <dbReference type="Pfam" id="PF01266"/>
    </source>
</evidence>
<dbReference type="EMBL" id="JACNJN010000177">
    <property type="protein sequence ID" value="MBC8336605.1"/>
    <property type="molecule type" value="Genomic_DNA"/>
</dbReference>
<organism evidence="8 9">
    <name type="scientific">Candidatus Desulfolinea nitratireducens</name>
    <dbReference type="NCBI Taxonomy" id="2841698"/>
    <lineage>
        <taxon>Bacteria</taxon>
        <taxon>Bacillati</taxon>
        <taxon>Chloroflexota</taxon>
        <taxon>Anaerolineae</taxon>
        <taxon>Anaerolineales</taxon>
        <taxon>Anaerolineales incertae sedis</taxon>
        <taxon>Candidatus Desulfolinea</taxon>
    </lineage>
</organism>
<dbReference type="Gene3D" id="1.10.8.870">
    <property type="entry name" value="Alpha-glycerophosphate oxidase, cap domain"/>
    <property type="match status" value="1"/>
</dbReference>
<evidence type="ECO:0000256" key="3">
    <source>
        <dbReference type="ARBA" id="ARBA00022630"/>
    </source>
</evidence>
<evidence type="ECO:0000256" key="5">
    <source>
        <dbReference type="ARBA" id="ARBA00023002"/>
    </source>
</evidence>
<evidence type="ECO:0000256" key="1">
    <source>
        <dbReference type="ARBA" id="ARBA00001974"/>
    </source>
</evidence>
<dbReference type="GO" id="GO:0004368">
    <property type="term" value="F:glycerol-3-phosphate dehydrogenase (quinone) activity"/>
    <property type="evidence" value="ECO:0007669"/>
    <property type="project" value="InterPro"/>
</dbReference>
<protein>
    <submittedName>
        <fullName evidence="8">Glycerol-3-phosphate dehydrogenase/oxidase</fullName>
    </submittedName>
</protein>
<dbReference type="Gene3D" id="3.50.50.60">
    <property type="entry name" value="FAD/NAD(P)-binding domain"/>
    <property type="match status" value="1"/>
</dbReference>
<dbReference type="PANTHER" id="PTHR11985">
    <property type="entry name" value="GLYCEROL-3-PHOSPHATE DEHYDROGENASE"/>
    <property type="match status" value="1"/>
</dbReference>
<accession>A0A8J6NKJ9</accession>
<sequence>MGIIIMERSEILFALKEKPALDVLIVGAGVNGIATFRDLALNGVNVLLIDRADFASGATAASSHMAHGGIRYLENGEFRLVREAVQERNRMIENAPHIVRPLPTTIPIFKIFSGLLNAPLKFFNLLNRPSERGAFVIKIGLIFYDAFTRRQKTVQPHQFISRNKALLRWKRLSPSIRYAATYFDGAITEPERLAVEMLLDAEAVHPNAHALNYISLVGGKSNIATLRDELTGESFDLRPRLLINAAGPWIDETNATLGLKARFISGTKGSHVVLSNPELRAEIGNHEFFFENDDGRIVLIFPLYDKVLVGTSDLPIENPDEARCTEEEVDYFLEMIGNVFPDIPVRREQIVYRFSGVRPLEYSNSKTTGQIPRDHSIKILSGVWTGQSYPIYSLVGGKWTSFRAFAEQVTDKSLAFLGMTRKISTRSLAIGGGRNYEGIIEIRKQYLEGISAWTNLSLERLEELYQRYGTRVEEIALFISKGVEASLKSLAGFSRREMMFLAKREKIIHLDDLILRRTHIAKLGLLTRPLLEELAAILAEALDWDGKQKNAEIARTIDLMAGRHGVVL</sequence>
<evidence type="ECO:0000313" key="8">
    <source>
        <dbReference type="EMBL" id="MBC8336605.1"/>
    </source>
</evidence>
<dbReference type="AlphaFoldDB" id="A0A8J6NKJ9"/>
<dbReference type="Proteomes" id="UP000614469">
    <property type="component" value="Unassembled WGS sequence"/>
</dbReference>
<dbReference type="InterPro" id="IPR000447">
    <property type="entry name" value="G3P_DH_FAD-dep"/>
</dbReference>